<accession>F7XBB7</accession>
<sequence>MVKALPEVPPLPWHRMNIVGGHRIKQVGDRGSAAGAYAFDEVALEL</sequence>
<protein>
    <submittedName>
        <fullName evidence="1">Uncharacterized protein</fullName>
    </submittedName>
</protein>
<keyword evidence="1" id="KW-0614">Plasmid</keyword>
<gene>
    <name evidence="1" type="ordered locus">SM11_pC0147</name>
</gene>
<evidence type="ECO:0000313" key="2">
    <source>
        <dbReference type="Proteomes" id="UP000009045"/>
    </source>
</evidence>
<dbReference type="EMBL" id="CP001831">
    <property type="protein sequence ID" value="AEH81220.1"/>
    <property type="molecule type" value="Genomic_DNA"/>
</dbReference>
<dbReference type="AlphaFoldDB" id="F7XBB7"/>
<dbReference type="KEGG" id="smx:SM11_pC0147"/>
<reference evidence="1 2" key="1">
    <citation type="journal article" date="2011" name="J. Biotechnol.">
        <title>The complete genome sequence of the dominant Sinorhizobium meliloti field isolate SM11 extends the S. meliloti pan-genome.</title>
        <authorList>
            <person name="Schneiker-Bekel S."/>
            <person name="Wibberg D."/>
            <person name="Bekel T."/>
            <person name="Blom J."/>
            <person name="Linke B."/>
            <person name="Neuweger H."/>
            <person name="Stiens M."/>
            <person name="Vorholter F.J."/>
            <person name="Weidner S."/>
            <person name="Goesmann A."/>
            <person name="Puhler A."/>
            <person name="Schluter A."/>
        </authorList>
    </citation>
    <scope>NUCLEOTIDE SEQUENCE [LARGE SCALE GENOMIC DNA]</scope>
    <source>
        <strain evidence="1 2">SM11</strain>
        <plasmid evidence="2">pSmeSM11c</plasmid>
    </source>
</reference>
<proteinExistence type="predicted"/>
<organism evidence="1 2">
    <name type="scientific">Sinorhizobium meliloti (strain SM11)</name>
    <dbReference type="NCBI Taxonomy" id="707241"/>
    <lineage>
        <taxon>Bacteria</taxon>
        <taxon>Pseudomonadati</taxon>
        <taxon>Pseudomonadota</taxon>
        <taxon>Alphaproteobacteria</taxon>
        <taxon>Hyphomicrobiales</taxon>
        <taxon>Rhizobiaceae</taxon>
        <taxon>Sinorhizobium/Ensifer group</taxon>
        <taxon>Sinorhizobium</taxon>
    </lineage>
</organism>
<dbReference type="PATRIC" id="fig|707241.3.peg.4146"/>
<dbReference type="Proteomes" id="UP000009045">
    <property type="component" value="Plasmid pSmeSM11c"/>
</dbReference>
<evidence type="ECO:0000313" key="1">
    <source>
        <dbReference type="EMBL" id="AEH81220.1"/>
    </source>
</evidence>
<dbReference type="HOGENOM" id="CLU_3189067_0_0_5"/>
<name>F7XBB7_SINMM</name>
<geneLocation type="plasmid" evidence="1 2">
    <name>pSmeSM11c</name>
</geneLocation>